<gene>
    <name evidence="1" type="ORF">PYDG_00092</name>
</gene>
<organism evidence="1 2">
    <name type="scientific">Pseudoalteromonas phage pYD6-A</name>
    <dbReference type="NCBI Taxonomy" id="754052"/>
    <lineage>
        <taxon>Viruses</taxon>
        <taxon>Duplodnaviria</taxon>
        <taxon>Heunggongvirae</taxon>
        <taxon>Uroviricota</taxon>
        <taxon>Caudoviricetes</taxon>
        <taxon>Schitoviridae</taxon>
        <taxon>Fuhrmanvirinae</taxon>
        <taxon>Matsuvirus</taxon>
        <taxon>Matsuvirus pYD6A</taxon>
    </lineage>
</organism>
<dbReference type="EMBL" id="JF974296">
    <property type="protein sequence ID" value="AGH57621.1"/>
    <property type="molecule type" value="Genomic_DNA"/>
</dbReference>
<dbReference type="Proteomes" id="UP000204048">
    <property type="component" value="Segment"/>
</dbReference>
<keyword evidence="2" id="KW-1185">Reference proteome</keyword>
<dbReference type="KEGG" id="vg:15010834"/>
<dbReference type="GeneID" id="15010834"/>
<sequence length="61" mass="6904">MGTFLFTLLKNTLGYIGAKLLKPEKLVELLLDLATTLVKRTDTKWDDETLTAIKKALDHED</sequence>
<protein>
    <submittedName>
        <fullName evidence="1">Uncharacterized protein</fullName>
    </submittedName>
</protein>
<dbReference type="RefSeq" id="YP_007674299.1">
    <property type="nucleotide sequence ID" value="NC_020849.1"/>
</dbReference>
<evidence type="ECO:0000313" key="1">
    <source>
        <dbReference type="EMBL" id="AGH57621.1"/>
    </source>
</evidence>
<proteinExistence type="predicted"/>
<name>M4SS40_9CAUD</name>
<evidence type="ECO:0000313" key="2">
    <source>
        <dbReference type="Proteomes" id="UP000204048"/>
    </source>
</evidence>
<reference evidence="1 2" key="1">
    <citation type="submission" date="2010-11" db="EMBL/GenBank/DDBJ databases">
        <title>The Genome Sequence of Pseudoalteromonas phage pYD6-A.</title>
        <authorList>
            <consortium name="The Broad Institute Genome Sequencing Platform"/>
            <person name="Henn M.R."/>
            <person name="Wolf A."/>
            <person name="Jost G."/>
            <person name="Levin J."/>
            <person name="Malboeuf C."/>
            <person name="Casali M."/>
            <person name="Russ C."/>
            <person name="Lennon N."/>
            <person name="Chapman S.B."/>
            <person name="Erlich R."/>
            <person name="Young S.K."/>
            <person name="Yandava C."/>
            <person name="Zeng Q."/>
            <person name="Alvarado L."/>
            <person name="Anderson S."/>
            <person name="Berlin A."/>
            <person name="Chen Z."/>
            <person name="Freedman E."/>
            <person name="Gellesch M."/>
            <person name="Goldberg J."/>
            <person name="Green L."/>
            <person name="Griggs A."/>
            <person name="Gujja S."/>
            <person name="Heilman E.R."/>
            <person name="Heiman D."/>
            <person name="Hollinger A."/>
            <person name="Howarth C."/>
            <person name="Larson L."/>
            <person name="Mehta T."/>
            <person name="Pearson M."/>
            <person name="Roberts A."/>
            <person name="Ryan E."/>
            <person name="Saif S."/>
            <person name="Shea T."/>
            <person name="Shenoy N."/>
            <person name="Sisk P."/>
            <person name="Stolte C."/>
            <person name="Sykes S."/>
            <person name="White J."/>
            <person name="Haas B."/>
            <person name="Nusbaum C."/>
            <person name="Birren B."/>
        </authorList>
    </citation>
    <scope>NUCLEOTIDE SEQUENCE [LARGE SCALE GENOMIC DNA]</scope>
    <source>
        <strain evidence="2">pYD6-A</strain>
    </source>
</reference>
<accession>M4SS40</accession>